<dbReference type="InterPro" id="IPR021109">
    <property type="entry name" value="Peptidase_aspartic_dom_sf"/>
</dbReference>
<dbReference type="InterPro" id="IPR001969">
    <property type="entry name" value="Aspartic_peptidase_AS"/>
</dbReference>
<dbReference type="EMBL" id="JAMSHJ010000001">
    <property type="protein sequence ID" value="KAI5444355.1"/>
    <property type="molecule type" value="Genomic_DNA"/>
</dbReference>
<name>A0A9D5BIQ8_PEA</name>
<dbReference type="GO" id="GO:0004190">
    <property type="term" value="F:aspartic-type endopeptidase activity"/>
    <property type="evidence" value="ECO:0007669"/>
    <property type="project" value="InterPro"/>
</dbReference>
<keyword evidence="2" id="KW-1185">Reference proteome</keyword>
<proteinExistence type="predicted"/>
<sequence>MGCRDDAMSNVLVDTGSSLNVLPKSTLSKLSYQGPPMRQSGVVVKAFDGSRKTVIGEVDLPIKIGPSDFQITFQKRAPSFASYKDAKMAIERGATTGLGKMIELKDNKSRAGIGFSSGTFNKQCLFKSGGFIHTGLDEEAAAVLEEDTKDSDNFIIPGGVYNNWVAVDIPTVVHKSTLISKPIEHNDPTPSPNFEFPVFEAEEDDVEEISDEITRLLDVALREKPAGKQKQQSRHRALFIPKEGKETLEVNLEKTWSRDQREMGSGVGYTKGRY</sequence>
<comment type="caution">
    <text evidence="1">The sequence shown here is derived from an EMBL/GenBank/DDBJ whole genome shotgun (WGS) entry which is preliminary data.</text>
</comment>
<dbReference type="Proteomes" id="UP001058974">
    <property type="component" value="Chromosome 1"/>
</dbReference>
<evidence type="ECO:0000313" key="2">
    <source>
        <dbReference type="Proteomes" id="UP001058974"/>
    </source>
</evidence>
<evidence type="ECO:0000313" key="1">
    <source>
        <dbReference type="EMBL" id="KAI5444355.1"/>
    </source>
</evidence>
<dbReference type="Gramene" id="Psat01G0283800-T1">
    <property type="protein sequence ID" value="KAI5444355.1"/>
    <property type="gene ID" value="KIW84_012838"/>
</dbReference>
<gene>
    <name evidence="1" type="ORF">KIW84_012838</name>
</gene>
<evidence type="ECO:0008006" key="3">
    <source>
        <dbReference type="Google" id="ProtNLM"/>
    </source>
</evidence>
<dbReference type="AlphaFoldDB" id="A0A9D5BIQ8"/>
<dbReference type="GO" id="GO:0006508">
    <property type="term" value="P:proteolysis"/>
    <property type="evidence" value="ECO:0007669"/>
    <property type="project" value="InterPro"/>
</dbReference>
<reference evidence="1 2" key="1">
    <citation type="journal article" date="2022" name="Nat. Genet.">
        <title>Improved pea reference genome and pan-genome highlight genomic features and evolutionary characteristics.</title>
        <authorList>
            <person name="Yang T."/>
            <person name="Liu R."/>
            <person name="Luo Y."/>
            <person name="Hu S."/>
            <person name="Wang D."/>
            <person name="Wang C."/>
            <person name="Pandey M.K."/>
            <person name="Ge S."/>
            <person name="Xu Q."/>
            <person name="Li N."/>
            <person name="Li G."/>
            <person name="Huang Y."/>
            <person name="Saxena R.K."/>
            <person name="Ji Y."/>
            <person name="Li M."/>
            <person name="Yan X."/>
            <person name="He Y."/>
            <person name="Liu Y."/>
            <person name="Wang X."/>
            <person name="Xiang C."/>
            <person name="Varshney R.K."/>
            <person name="Ding H."/>
            <person name="Gao S."/>
            <person name="Zong X."/>
        </authorList>
    </citation>
    <scope>NUCLEOTIDE SEQUENCE [LARGE SCALE GENOMIC DNA]</scope>
    <source>
        <strain evidence="1 2">cv. Zhongwan 6</strain>
    </source>
</reference>
<protein>
    <recommendedName>
        <fullName evidence="3">Peptidase A2 domain-containing protein</fullName>
    </recommendedName>
</protein>
<dbReference type="Gene3D" id="2.40.70.10">
    <property type="entry name" value="Acid Proteases"/>
    <property type="match status" value="1"/>
</dbReference>
<dbReference type="PROSITE" id="PS00141">
    <property type="entry name" value="ASP_PROTEASE"/>
    <property type="match status" value="1"/>
</dbReference>
<dbReference type="CDD" id="cd00303">
    <property type="entry name" value="retropepsin_like"/>
    <property type="match status" value="1"/>
</dbReference>
<organism evidence="1 2">
    <name type="scientific">Pisum sativum</name>
    <name type="common">Garden pea</name>
    <name type="synonym">Lathyrus oleraceus</name>
    <dbReference type="NCBI Taxonomy" id="3888"/>
    <lineage>
        <taxon>Eukaryota</taxon>
        <taxon>Viridiplantae</taxon>
        <taxon>Streptophyta</taxon>
        <taxon>Embryophyta</taxon>
        <taxon>Tracheophyta</taxon>
        <taxon>Spermatophyta</taxon>
        <taxon>Magnoliopsida</taxon>
        <taxon>eudicotyledons</taxon>
        <taxon>Gunneridae</taxon>
        <taxon>Pentapetalae</taxon>
        <taxon>rosids</taxon>
        <taxon>fabids</taxon>
        <taxon>Fabales</taxon>
        <taxon>Fabaceae</taxon>
        <taxon>Papilionoideae</taxon>
        <taxon>50 kb inversion clade</taxon>
        <taxon>NPAAA clade</taxon>
        <taxon>Hologalegina</taxon>
        <taxon>IRL clade</taxon>
        <taxon>Fabeae</taxon>
        <taxon>Lathyrus</taxon>
    </lineage>
</organism>
<accession>A0A9D5BIQ8</accession>